<dbReference type="Gene3D" id="1.10.287.2250">
    <property type="match status" value="1"/>
</dbReference>
<gene>
    <name evidence="3" type="primary">CSON013185</name>
</gene>
<feature type="signal peptide" evidence="1">
    <location>
        <begin position="1"/>
        <end position="16"/>
    </location>
</feature>
<dbReference type="PROSITE" id="PS51257">
    <property type="entry name" value="PROKAR_LIPOPROTEIN"/>
    <property type="match status" value="1"/>
</dbReference>
<evidence type="ECO:0000259" key="2">
    <source>
        <dbReference type="SMART" id="SM00848"/>
    </source>
</evidence>
<dbReference type="AlphaFoldDB" id="A0A336KN08"/>
<evidence type="ECO:0000256" key="1">
    <source>
        <dbReference type="SAM" id="SignalP"/>
    </source>
</evidence>
<dbReference type="SUPFAM" id="SSF54001">
    <property type="entry name" value="Cysteine proteinases"/>
    <property type="match status" value="1"/>
</dbReference>
<dbReference type="EMBL" id="UFQS01000656">
    <property type="protein sequence ID" value="SSX05839.1"/>
    <property type="molecule type" value="Genomic_DNA"/>
</dbReference>
<reference evidence="3" key="1">
    <citation type="submission" date="2018-04" db="EMBL/GenBank/DDBJ databases">
        <authorList>
            <person name="Go L.Y."/>
            <person name="Mitchell J.A."/>
        </authorList>
    </citation>
    <scope>NUCLEOTIDE SEQUENCE</scope>
    <source>
        <tissue evidence="3">Whole organism</tissue>
    </source>
</reference>
<dbReference type="EMBL" id="UFQT01000656">
    <property type="protein sequence ID" value="SSX26198.1"/>
    <property type="molecule type" value="Genomic_DNA"/>
</dbReference>
<name>A0A336KN08_CULSO</name>
<dbReference type="SMART" id="SM00848">
    <property type="entry name" value="Inhibitor_I29"/>
    <property type="match status" value="1"/>
</dbReference>
<feature type="chain" id="PRO_5033342718" evidence="1">
    <location>
        <begin position="17"/>
        <end position="97"/>
    </location>
</feature>
<dbReference type="VEuPathDB" id="VectorBase:CSON013185"/>
<sequence length="97" mass="11455">MMKVIVLFLVITVVSCLPAKDWNSWKSEHGKKYKNDSEENLRKKVFERNFKEVEDHNAKFERGEVTYRKSLNKFADLTNEDVISKFTGIKMPDQLDK</sequence>
<dbReference type="InterPro" id="IPR038765">
    <property type="entry name" value="Papain-like_cys_pep_sf"/>
</dbReference>
<dbReference type="OMA" id="DEYANRC"/>
<proteinExistence type="predicted"/>
<reference evidence="4" key="2">
    <citation type="submission" date="2018-07" db="EMBL/GenBank/DDBJ databases">
        <authorList>
            <person name="Quirk P.G."/>
            <person name="Krulwich T.A."/>
        </authorList>
    </citation>
    <scope>NUCLEOTIDE SEQUENCE</scope>
</reference>
<organism evidence="3">
    <name type="scientific">Culicoides sonorensis</name>
    <name type="common">Biting midge</name>
    <dbReference type="NCBI Taxonomy" id="179676"/>
    <lineage>
        <taxon>Eukaryota</taxon>
        <taxon>Metazoa</taxon>
        <taxon>Ecdysozoa</taxon>
        <taxon>Arthropoda</taxon>
        <taxon>Hexapoda</taxon>
        <taxon>Insecta</taxon>
        <taxon>Pterygota</taxon>
        <taxon>Neoptera</taxon>
        <taxon>Endopterygota</taxon>
        <taxon>Diptera</taxon>
        <taxon>Nematocera</taxon>
        <taxon>Chironomoidea</taxon>
        <taxon>Ceratopogonidae</taxon>
        <taxon>Ceratopogoninae</taxon>
        <taxon>Culicoides</taxon>
        <taxon>Monoculicoides</taxon>
    </lineage>
</organism>
<keyword evidence="1" id="KW-0732">Signal</keyword>
<protein>
    <submittedName>
        <fullName evidence="3">CSON013185 protein</fullName>
    </submittedName>
</protein>
<feature type="domain" description="Cathepsin propeptide inhibitor" evidence="2">
    <location>
        <begin position="22"/>
        <end position="82"/>
    </location>
</feature>
<accession>A0A336KN08</accession>
<dbReference type="Pfam" id="PF08246">
    <property type="entry name" value="Inhibitor_I29"/>
    <property type="match status" value="1"/>
</dbReference>
<evidence type="ECO:0000313" key="3">
    <source>
        <dbReference type="EMBL" id="SSX05839.1"/>
    </source>
</evidence>
<dbReference type="InterPro" id="IPR013201">
    <property type="entry name" value="Prot_inhib_I29"/>
</dbReference>
<evidence type="ECO:0000313" key="4">
    <source>
        <dbReference type="EMBL" id="SSX26198.1"/>
    </source>
</evidence>